<evidence type="ECO:0000313" key="1">
    <source>
        <dbReference type="EMBL" id="GAA3891446.1"/>
    </source>
</evidence>
<protein>
    <submittedName>
        <fullName evidence="1">Uncharacterized protein</fullName>
    </submittedName>
</protein>
<dbReference type="Proteomes" id="UP001499994">
    <property type="component" value="Unassembled WGS sequence"/>
</dbReference>
<gene>
    <name evidence="1" type="ORF">GCM10022405_16100</name>
</gene>
<evidence type="ECO:0000313" key="2">
    <source>
        <dbReference type="Proteomes" id="UP001499994"/>
    </source>
</evidence>
<sequence length="51" mass="5908">MTDEEFKIFLFKQTCILLSGVMAAREGQALLIQKRFRPIYDALAEEYAKLP</sequence>
<keyword evidence="2" id="KW-1185">Reference proteome</keyword>
<comment type="caution">
    <text evidence="1">The sequence shown here is derived from an EMBL/GenBank/DDBJ whole genome shotgun (WGS) entry which is preliminary data.</text>
</comment>
<proteinExistence type="predicted"/>
<name>A0ABP7KYT7_9GAMM</name>
<organism evidence="1 2">
    <name type="scientific">Gibbsiella dentisursi</name>
    <dbReference type="NCBI Taxonomy" id="796890"/>
    <lineage>
        <taxon>Bacteria</taxon>
        <taxon>Pseudomonadati</taxon>
        <taxon>Pseudomonadota</taxon>
        <taxon>Gammaproteobacteria</taxon>
        <taxon>Enterobacterales</taxon>
        <taxon>Yersiniaceae</taxon>
        <taxon>Gibbsiella</taxon>
    </lineage>
</organism>
<dbReference type="EMBL" id="BAABDG010000002">
    <property type="protein sequence ID" value="GAA3891446.1"/>
    <property type="molecule type" value="Genomic_DNA"/>
</dbReference>
<accession>A0ABP7KYT7</accession>
<reference evidence="2" key="1">
    <citation type="journal article" date="2019" name="Int. J. Syst. Evol. Microbiol.">
        <title>The Global Catalogue of Microorganisms (GCM) 10K type strain sequencing project: providing services to taxonomists for standard genome sequencing and annotation.</title>
        <authorList>
            <consortium name="The Broad Institute Genomics Platform"/>
            <consortium name="The Broad Institute Genome Sequencing Center for Infectious Disease"/>
            <person name="Wu L."/>
            <person name="Ma J."/>
        </authorList>
    </citation>
    <scope>NUCLEOTIDE SEQUENCE [LARGE SCALE GENOMIC DNA]</scope>
    <source>
        <strain evidence="2">JCM 17201</strain>
    </source>
</reference>